<dbReference type="InterPro" id="IPR036365">
    <property type="entry name" value="PGBD-like_sf"/>
</dbReference>
<proteinExistence type="predicted"/>
<protein>
    <submittedName>
        <fullName evidence="2">Peptidoglycan-binding protein</fullName>
    </submittedName>
</protein>
<dbReference type="Proteomes" id="UP000532194">
    <property type="component" value="Unassembled WGS sequence"/>
</dbReference>
<evidence type="ECO:0000313" key="2">
    <source>
        <dbReference type="EMBL" id="NMM94225.1"/>
    </source>
</evidence>
<name>A0A7Y0EPY1_9BIFI</name>
<dbReference type="EMBL" id="JAAIII010000004">
    <property type="protein sequence ID" value="NMM94225.1"/>
    <property type="molecule type" value="Genomic_DNA"/>
</dbReference>
<dbReference type="RefSeq" id="WP_169172269.1">
    <property type="nucleotide sequence ID" value="NZ_JAAIII010000004.1"/>
</dbReference>
<keyword evidence="3" id="KW-1185">Reference proteome</keyword>
<sequence length="358" mass="37559">MKRAISALLIALAVVLPTVGVGVFSWAQAHDPQALAPKPTAVLQQPNPIDDDGATEATIIVTFNPAVTVNAPNWTGIITRVDVAAGSSVSTGTPLLAINGVTRLAAATASPFYRTLDEGMQGDDVLQLETLLQQLEYFSGWPDTNYDWITAAAVRNLESDLGIAQPSGGFDPSWFVWIPGEGLAVDTVPLAVNHTAPAQGETVFATARSINTIALTVATGAFPFDGTTRYVLSQQNADIATIVADSDINAGLLDHLTASEDDSAQSDTRRYAVTIRREQPVRMLAVPTSSVLTGQNGTDTCVFGKTGTDDTDYSARAVTVSNGSLGVSHLAANDALSDFYVLANPLDILGKDAQCPSN</sequence>
<dbReference type="InterPro" id="IPR036366">
    <property type="entry name" value="PGBDSf"/>
</dbReference>
<gene>
    <name evidence="2" type="ORF">G1C95_1412</name>
</gene>
<evidence type="ECO:0000313" key="3">
    <source>
        <dbReference type="Proteomes" id="UP000532194"/>
    </source>
</evidence>
<evidence type="ECO:0000259" key="1">
    <source>
        <dbReference type="Pfam" id="PF01471"/>
    </source>
</evidence>
<reference evidence="2 3" key="1">
    <citation type="submission" date="2020-02" db="EMBL/GenBank/DDBJ databases">
        <title>Characterization of phylogenetic diversity of novel bifidobacterial species isolated in Czech ZOOs.</title>
        <authorList>
            <person name="Lugli G.A."/>
            <person name="Vera N.B."/>
            <person name="Ventura M."/>
        </authorList>
    </citation>
    <scope>NUCLEOTIDE SEQUENCE [LARGE SCALE GENOMIC DNA]</scope>
    <source>
        <strain evidence="2 3">DSM 109957</strain>
    </source>
</reference>
<feature type="domain" description="Peptidoglycan binding-like" evidence="1">
    <location>
        <begin position="121"/>
        <end position="172"/>
    </location>
</feature>
<dbReference type="SUPFAM" id="SSF47090">
    <property type="entry name" value="PGBD-like"/>
    <property type="match status" value="1"/>
</dbReference>
<accession>A0A7Y0EPY1</accession>
<comment type="caution">
    <text evidence="2">The sequence shown here is derived from an EMBL/GenBank/DDBJ whole genome shotgun (WGS) entry which is preliminary data.</text>
</comment>
<dbReference type="AlphaFoldDB" id="A0A7Y0EPY1"/>
<organism evidence="2 3">
    <name type="scientific">Bifidobacterium oedipodis</name>
    <dbReference type="NCBI Taxonomy" id="2675322"/>
    <lineage>
        <taxon>Bacteria</taxon>
        <taxon>Bacillati</taxon>
        <taxon>Actinomycetota</taxon>
        <taxon>Actinomycetes</taxon>
        <taxon>Bifidobacteriales</taxon>
        <taxon>Bifidobacteriaceae</taxon>
        <taxon>Bifidobacterium</taxon>
    </lineage>
</organism>
<dbReference type="InterPro" id="IPR002477">
    <property type="entry name" value="Peptidoglycan-bd-like"/>
</dbReference>
<dbReference type="Gene3D" id="1.10.101.10">
    <property type="entry name" value="PGBD-like superfamily/PGBD"/>
    <property type="match status" value="1"/>
</dbReference>
<dbReference type="Pfam" id="PF01471">
    <property type="entry name" value="PG_binding_1"/>
    <property type="match status" value="1"/>
</dbReference>